<reference evidence="1 2" key="1">
    <citation type="submission" date="2020-09" db="EMBL/GenBank/DDBJ databases">
        <title>Paenibacillus sp. strain PR3 16S rRNA gene Genome sequencing and assembly.</title>
        <authorList>
            <person name="Kim J."/>
        </authorList>
    </citation>
    <scope>NUCLEOTIDE SEQUENCE [LARGE SCALE GENOMIC DNA]</scope>
    <source>
        <strain evidence="1 2">PR3</strain>
    </source>
</reference>
<gene>
    <name evidence="1" type="ORF">H8B09_01580</name>
</gene>
<dbReference type="Proteomes" id="UP000609346">
    <property type="component" value="Unassembled WGS sequence"/>
</dbReference>
<dbReference type="InterPro" id="IPR013320">
    <property type="entry name" value="ConA-like_dom_sf"/>
</dbReference>
<dbReference type="RefSeq" id="WP_191202755.1">
    <property type="nucleotide sequence ID" value="NZ_JACXZA010000001.1"/>
</dbReference>
<evidence type="ECO:0000313" key="1">
    <source>
        <dbReference type="EMBL" id="MBD3917429.1"/>
    </source>
</evidence>
<keyword evidence="2" id="KW-1185">Reference proteome</keyword>
<dbReference type="InterPro" id="IPR015305">
    <property type="entry name" value="DUF1961"/>
</dbReference>
<dbReference type="Gene3D" id="2.60.120.200">
    <property type="match status" value="1"/>
</dbReference>
<dbReference type="SUPFAM" id="SSF49899">
    <property type="entry name" value="Concanavalin A-like lectins/glucanases"/>
    <property type="match status" value="1"/>
</dbReference>
<accession>A0ABR8MSB9</accession>
<comment type="caution">
    <text evidence="1">The sequence shown here is derived from an EMBL/GenBank/DDBJ whole genome shotgun (WGS) entry which is preliminary data.</text>
</comment>
<protein>
    <submittedName>
        <fullName evidence="1">DUF1961 family protein</fullName>
    </submittedName>
</protein>
<dbReference type="EMBL" id="JACXZA010000001">
    <property type="protein sequence ID" value="MBD3917429.1"/>
    <property type="molecule type" value="Genomic_DNA"/>
</dbReference>
<sequence>MQTGGIPEGWRLLYRNPLANVDDSSGFIMEGEGVASFPLGRMRLESRRNPEEGQRANFVLWCPEQFPSDVALSWRFRPIREPGLAIMFFAARGAGGLDLFDPALPVRTGPYEQYHHGEMDAYHLSYFRRRWPEERQLHTCNLRKSFGFHLVAQGADPIPGVSDVADCYELLLVRRGATITFSVNGLPLLAWEDDGTIGGPALGGGRIGFRQMAPLIAEYSNLEVYGP</sequence>
<organism evidence="1 2">
    <name type="scientific">Paenibacillus terricola</name>
    <dbReference type="NCBI Taxonomy" id="2763503"/>
    <lineage>
        <taxon>Bacteria</taxon>
        <taxon>Bacillati</taxon>
        <taxon>Bacillota</taxon>
        <taxon>Bacilli</taxon>
        <taxon>Bacillales</taxon>
        <taxon>Paenibacillaceae</taxon>
        <taxon>Paenibacillus</taxon>
    </lineage>
</organism>
<name>A0ABR8MSB9_9BACL</name>
<evidence type="ECO:0000313" key="2">
    <source>
        <dbReference type="Proteomes" id="UP000609346"/>
    </source>
</evidence>
<proteinExistence type="predicted"/>
<dbReference type="Pfam" id="PF09224">
    <property type="entry name" value="DUF1961"/>
    <property type="match status" value="1"/>
</dbReference>